<organism evidence="2 3">
    <name type="scientific">Microbaculum marinisediminis</name>
    <dbReference type="NCBI Taxonomy" id="2931392"/>
    <lineage>
        <taxon>Bacteria</taxon>
        <taxon>Pseudomonadati</taxon>
        <taxon>Pseudomonadota</taxon>
        <taxon>Alphaproteobacteria</taxon>
        <taxon>Hyphomicrobiales</taxon>
        <taxon>Tepidamorphaceae</taxon>
        <taxon>Microbaculum</taxon>
    </lineage>
</organism>
<protein>
    <submittedName>
        <fullName evidence="2">Spy/CpxP family protein refolding chaperone</fullName>
    </submittedName>
</protein>
<evidence type="ECO:0000313" key="3">
    <source>
        <dbReference type="Proteomes" id="UP001320898"/>
    </source>
</evidence>
<evidence type="ECO:0000313" key="2">
    <source>
        <dbReference type="EMBL" id="MCT8974673.1"/>
    </source>
</evidence>
<sequence length="198" mass="21792">MPNFKWMPAVAAGMLALAIASPTSLAAGESSWWDRMGRMMGGGPPIGEWAEGPMMGRHGTVGMSGPMMGLGVDMMLERVDGRLAYLKTELKITDDQESAWDEFSATIRSTAERHNDTMRSMMEEYSSGEFLRESLPDRLALQETHLEARLEQVRAVHSSADKLFAVLTDEQKEIADEIVLPTIGMGVGRPRGFGQQDN</sequence>
<dbReference type="GO" id="GO:0042597">
    <property type="term" value="C:periplasmic space"/>
    <property type="evidence" value="ECO:0007669"/>
    <property type="project" value="InterPro"/>
</dbReference>
<name>A0AAW5R413_9HYPH</name>
<keyword evidence="3" id="KW-1185">Reference proteome</keyword>
<dbReference type="RefSeq" id="WP_261618254.1">
    <property type="nucleotide sequence ID" value="NZ_JALIDZ010000013.1"/>
</dbReference>
<comment type="caution">
    <text evidence="2">The sequence shown here is derived from an EMBL/GenBank/DDBJ whole genome shotgun (WGS) entry which is preliminary data.</text>
</comment>
<dbReference type="Pfam" id="PF07813">
    <property type="entry name" value="LTXXQ"/>
    <property type="match status" value="1"/>
</dbReference>
<gene>
    <name evidence="2" type="ORF">MUB46_22660</name>
</gene>
<dbReference type="Proteomes" id="UP001320898">
    <property type="component" value="Unassembled WGS sequence"/>
</dbReference>
<dbReference type="AlphaFoldDB" id="A0AAW5R413"/>
<feature type="chain" id="PRO_5043397732" evidence="1">
    <location>
        <begin position="27"/>
        <end position="198"/>
    </location>
</feature>
<keyword evidence="1" id="KW-0732">Signal</keyword>
<evidence type="ECO:0000256" key="1">
    <source>
        <dbReference type="SAM" id="SignalP"/>
    </source>
</evidence>
<dbReference type="EMBL" id="JALIDZ010000013">
    <property type="protein sequence ID" value="MCT8974673.1"/>
    <property type="molecule type" value="Genomic_DNA"/>
</dbReference>
<proteinExistence type="predicted"/>
<feature type="signal peptide" evidence="1">
    <location>
        <begin position="1"/>
        <end position="26"/>
    </location>
</feature>
<accession>A0AAW5R413</accession>
<dbReference type="InterPro" id="IPR012899">
    <property type="entry name" value="LTXXQ"/>
</dbReference>
<reference evidence="2 3" key="1">
    <citation type="submission" date="2022-04" db="EMBL/GenBank/DDBJ databases">
        <authorList>
            <person name="Ye Y.-Q."/>
            <person name="Du Z.-J."/>
        </authorList>
    </citation>
    <scope>NUCLEOTIDE SEQUENCE [LARGE SCALE GENOMIC DNA]</scope>
    <source>
        <strain evidence="2 3">A6E488</strain>
    </source>
</reference>